<accession>A0A8J3KDF0</accession>
<dbReference type="AlphaFoldDB" id="A0A8J3KDF0"/>
<name>A0A8J3KDF0_9ACTN</name>
<dbReference type="Proteomes" id="UP000659904">
    <property type="component" value="Unassembled WGS sequence"/>
</dbReference>
<comment type="caution">
    <text evidence="2">The sequence shown here is derived from an EMBL/GenBank/DDBJ whole genome shotgun (WGS) entry which is preliminary data.</text>
</comment>
<evidence type="ECO:0000313" key="3">
    <source>
        <dbReference type="Proteomes" id="UP000659904"/>
    </source>
</evidence>
<gene>
    <name evidence="2" type="ORF">Cci01nite_21070</name>
</gene>
<dbReference type="RefSeq" id="WP_120314883.1">
    <property type="nucleotide sequence ID" value="NZ_BONH01000007.1"/>
</dbReference>
<organism evidence="2 3">
    <name type="scientific">Catellatospora citrea</name>
    <dbReference type="NCBI Taxonomy" id="53366"/>
    <lineage>
        <taxon>Bacteria</taxon>
        <taxon>Bacillati</taxon>
        <taxon>Actinomycetota</taxon>
        <taxon>Actinomycetes</taxon>
        <taxon>Micromonosporales</taxon>
        <taxon>Micromonosporaceae</taxon>
        <taxon>Catellatospora</taxon>
    </lineage>
</organism>
<dbReference type="Pfam" id="PF15567">
    <property type="entry name" value="Imm35"/>
    <property type="match status" value="1"/>
</dbReference>
<evidence type="ECO:0000313" key="2">
    <source>
        <dbReference type="EMBL" id="GIF97013.1"/>
    </source>
</evidence>
<evidence type="ECO:0000259" key="1">
    <source>
        <dbReference type="Pfam" id="PF15567"/>
    </source>
</evidence>
<protein>
    <recommendedName>
        <fullName evidence="1">Immunity protein 35 domain-containing protein</fullName>
    </recommendedName>
</protein>
<keyword evidence="3" id="KW-1185">Reference proteome</keyword>
<sequence length="92" mass="10073">MLDITSALSRAADFLADSARAWPDLEVRIMPEEAFVHGGRLVVPYNTAAFLDRGDKGKMLAGNMPIAVDLANGSCHYCTMDEVLEFIDLDLL</sequence>
<proteinExistence type="predicted"/>
<feature type="domain" description="Immunity protein 35" evidence="1">
    <location>
        <begin position="6"/>
        <end position="76"/>
    </location>
</feature>
<dbReference type="EMBL" id="BONH01000007">
    <property type="protein sequence ID" value="GIF97013.1"/>
    <property type="molecule type" value="Genomic_DNA"/>
</dbReference>
<reference evidence="2 3" key="1">
    <citation type="submission" date="2021-01" db="EMBL/GenBank/DDBJ databases">
        <title>Whole genome shotgun sequence of Catellatospora citrea NBRC 14495.</title>
        <authorList>
            <person name="Komaki H."/>
            <person name="Tamura T."/>
        </authorList>
    </citation>
    <scope>NUCLEOTIDE SEQUENCE [LARGE SCALE GENOMIC DNA]</scope>
    <source>
        <strain evidence="2 3">NBRC 14495</strain>
    </source>
</reference>
<dbReference type="InterPro" id="IPR029082">
    <property type="entry name" value="Imm35"/>
</dbReference>